<feature type="compositionally biased region" description="Polar residues" evidence="4">
    <location>
        <begin position="734"/>
        <end position="750"/>
    </location>
</feature>
<dbReference type="PANTHER" id="PTHR12378">
    <property type="entry name" value="DESUMOYLATING ISOPEPTIDASE"/>
    <property type="match status" value="1"/>
</dbReference>
<evidence type="ECO:0000256" key="3">
    <source>
        <dbReference type="ARBA" id="ARBA00022801"/>
    </source>
</evidence>
<dbReference type="Gene3D" id="3.90.1720.30">
    <property type="entry name" value="PPPDE domains"/>
    <property type="match status" value="1"/>
</dbReference>
<feature type="compositionally biased region" description="Polar residues" evidence="4">
    <location>
        <begin position="57"/>
        <end position="71"/>
    </location>
</feature>
<evidence type="ECO:0000313" key="8">
    <source>
        <dbReference type="Proteomes" id="UP000186817"/>
    </source>
</evidence>
<feature type="region of interest" description="Disordered" evidence="4">
    <location>
        <begin position="480"/>
        <end position="503"/>
    </location>
</feature>
<comment type="caution">
    <text evidence="7">The sequence shown here is derived from an EMBL/GenBank/DDBJ whole genome shotgun (WGS) entry which is preliminary data.</text>
</comment>
<dbReference type="PANTHER" id="PTHR12378:SF80">
    <property type="entry name" value="IP06716P-RELATED"/>
    <property type="match status" value="1"/>
</dbReference>
<feature type="compositionally biased region" description="Basic and acidic residues" evidence="4">
    <location>
        <begin position="187"/>
        <end position="202"/>
    </location>
</feature>
<feature type="region of interest" description="Disordered" evidence="4">
    <location>
        <begin position="724"/>
        <end position="750"/>
    </location>
</feature>
<dbReference type="InterPro" id="IPR012337">
    <property type="entry name" value="RNaseH-like_sf"/>
</dbReference>
<feature type="compositionally biased region" description="Polar residues" evidence="4">
    <location>
        <begin position="129"/>
        <end position="140"/>
    </location>
</feature>
<accession>A0A1Q9EWQ9</accession>
<dbReference type="GO" id="GO:0101005">
    <property type="term" value="F:deubiquitinase activity"/>
    <property type="evidence" value="ECO:0007669"/>
    <property type="project" value="TreeGrafter"/>
</dbReference>
<keyword evidence="3" id="KW-0378">Hydrolase</keyword>
<name>A0A1Q9EWQ9_SYMMI</name>
<dbReference type="InterPro" id="IPR013103">
    <property type="entry name" value="RVT_2"/>
</dbReference>
<dbReference type="InterPro" id="IPR008580">
    <property type="entry name" value="PPPDE_dom"/>
</dbReference>
<evidence type="ECO:0000256" key="4">
    <source>
        <dbReference type="SAM" id="MobiDB-lite"/>
    </source>
</evidence>
<gene>
    <name evidence="7" type="primary">GIP</name>
    <name evidence="7" type="ORF">AK812_SmicGene4298</name>
</gene>
<dbReference type="Gene3D" id="3.30.420.10">
    <property type="entry name" value="Ribonuclease H-like superfamily/Ribonuclease H"/>
    <property type="match status" value="1"/>
</dbReference>
<dbReference type="Pfam" id="PF07727">
    <property type="entry name" value="RVT_2"/>
    <property type="match status" value="1"/>
</dbReference>
<evidence type="ECO:0000259" key="5">
    <source>
        <dbReference type="Pfam" id="PF05903"/>
    </source>
</evidence>
<feature type="region of interest" description="Disordered" evidence="4">
    <location>
        <begin position="1"/>
        <end position="204"/>
    </location>
</feature>
<dbReference type="GO" id="GO:0003676">
    <property type="term" value="F:nucleic acid binding"/>
    <property type="evidence" value="ECO:0007669"/>
    <property type="project" value="InterPro"/>
</dbReference>
<dbReference type="InterPro" id="IPR042266">
    <property type="entry name" value="PPPDE_sf"/>
</dbReference>
<feature type="domain" description="PPPDE" evidence="5">
    <location>
        <begin position="2527"/>
        <end position="2579"/>
    </location>
</feature>
<feature type="region of interest" description="Disordered" evidence="4">
    <location>
        <begin position="421"/>
        <end position="458"/>
    </location>
</feature>
<dbReference type="EMBL" id="LSRX01000053">
    <property type="protein sequence ID" value="OLQ11876.1"/>
    <property type="molecule type" value="Genomic_DNA"/>
</dbReference>
<dbReference type="Pfam" id="PF05903">
    <property type="entry name" value="Peptidase_C97"/>
    <property type="match status" value="1"/>
</dbReference>
<evidence type="ECO:0000313" key="7">
    <source>
        <dbReference type="EMBL" id="OLQ11876.1"/>
    </source>
</evidence>
<evidence type="ECO:0000256" key="2">
    <source>
        <dbReference type="ARBA" id="ARBA00022670"/>
    </source>
</evidence>
<feature type="compositionally biased region" description="Basic and acidic residues" evidence="4">
    <location>
        <begin position="421"/>
        <end position="432"/>
    </location>
</feature>
<dbReference type="OrthoDB" id="441943at2759"/>
<feature type="compositionally biased region" description="Basic and acidic residues" evidence="4">
    <location>
        <begin position="164"/>
        <end position="178"/>
    </location>
</feature>
<dbReference type="SUPFAM" id="SSF53098">
    <property type="entry name" value="Ribonuclease H-like"/>
    <property type="match status" value="1"/>
</dbReference>
<evidence type="ECO:0000259" key="6">
    <source>
        <dbReference type="Pfam" id="PF07727"/>
    </source>
</evidence>
<feature type="compositionally biased region" description="Basic and acidic residues" evidence="4">
    <location>
        <begin position="76"/>
        <end position="93"/>
    </location>
</feature>
<sequence>MSADDARHGVHDDVRSGSQEDGDQPPPGLESVGRPGAPDNPPEPAFAVRSRRGGEAWNSSTDEGSHGWSQWENDDRDFFSGARDEATQDEWHGSKWSYWDGGDTHLRGSGWDRSRHGDEHPAWDRRSSWDANASTATGSATDHAWHPRDHDPWASGKDPWSKAWKNDDGFRARQDDWGNLRAAPQADGRDFRERDDDHDGVRDGAWSMARKNDKDGVAWNGWSHFTNGGFDDRGARPQGQQAGGRASEKLTVPSFTGDDVDDVGGSARSYLRQVEAWRRMTYLPTSQQGLVLYQHLGGKAWIAAEELSLSRLGSNDGVSYLISWINARFLDLEVARIGRAFSDFFRRLRRKQGQTVREYNTEYDRLHARLREVGCSIPEECAAWLYIDRLALDESQELNLLASVGNTYNLHRLQQAAVLHDRGQRKPWETARGRRTHTTHVTDAPGGTLSDDEGSELEDGVPEDVAVAYATYQSAKERYKEQAKARGYHGERSGDKQKPKVNDAARDEKIKLMKSKSFCNSCGKKGHWHKDPECPNNGNKVRDVEVCHHVPLEVFSLRHDGHSLVGITDTECAKTVAGTAWLQNYTNQVANVFQKPDLVREAEAFRFGTGKVHHSSFHVTLYFSLGDKVVELKTSVINGDVPLLLSKPALAQLGMVYDVAANKADFGTVGLKAFDLITTSSGHPAIPIVPSRPAQGAARLVISDKGALSSEQYMAFAVSAASLTPPKSPKVATSPATTTVNDDESLQSSSQGPRYKIFYDKKLSPQAKELLSQDRLQEQSFVSWWEQTRFTSDFWLEGEFAWYRIHVVMSSTCKPPAISSMNKTQLLAECTRLGLVVHRTWTVEELKAVIQEHRMENVAHHPGHQMKSVTSLNMPELKAKATEMGIDYPTNVTKGNLLRLIRDSLATPGSELMKIGKYKGFEFQEIPAAYGEWASKEVRCSSNPHVELVRFAKWWDNNQTTTYAGAKTSIEEHSVIPYPSSHTEESSVWGDYSDWGIARDEPKEATTMRGTYESGYKAPIRGNNKRSSAHTSVVEMDAETDPGTLAEIQALEARLAALKDKAKAVASHLWALPPQARPAIFEEDAYEHAGSQFGGETRVQKNGCCARDDGADSADAFVSAQELFLARSNQSTNLACAPCEDLDHDPFVQAMHDRDYTFNKIRQLLNNAGLKEVKTERGDVFGHTGAMANYNTLGLYTHGGTYGVTTRTKNQGSMVRYINEFARHHLGTEATWTSVTIAQNTETGIHHDYNNLQDSVNHVVSFAQRKGGGLWVEDKDLSQEDANKPGTQWRKDKCGRWMPGKVLDTKEKFVTFNPFYKRATEAWEGDRWCLIFHSTRNFVKIDDNLRKYLKNCGFPLPRRPRRQQAEARRKPTHSARKAIFNNAAKISVMMTTLLTAASTFLAATAYTDVQAEPVVMFEIGGTRGSEEAVSLGKDVFEPMDWKTYESPEGKEVAYHVINGGTPKELRINLDGKKHGCNEAIVDLMHQQVQEGGTVVVAGPAEDSLYYDENYIPFADKYLQYSNDEDGEKFMVFYQKKEEKHTVRGPDRVHQVCAVENNGGERAEEGGPAMDGSGITFGEGTPPMVASALRRLHQNLGHPQAGDMIRHLRLAGCDGPILKAARSLKCQVCDANIGPRIARPSVIPQLCDWNDTVGIDLFYAHDTNDVKHTFLSAAKFNEMWIVPFGPPKSVVVDLDGGVQGALGRLCDWHNIAMKSIAAQSHWQAGMIERQQAWWKNVWERLVYQLTIGEEEVDLAVPMVNAAKNDLRRRCGHSPSQWVFGRAPRIPEDLRDPDGGERITWDVSEDSKFQRQSAMRAAARIAFHRSQIDSRLRKAFLQRTRTVPRPHEIGESVHFWHKPKNRRRGHWTGPAVIVGREGNNYWISNNGRCRLTSPEHVRGSTPEEVGAYLSMKGTQKEVEKLLEHDPDGSDAFDQDDIDLDEEDLEDMDLDQEDDVVLEPALEEDELPMPTRRLKRKTNVARLDEPEGHEALMLKSDLTRRGIEKRKEKELKWSEIPDEVKHKFREAEQVQWDEHLSYDALQPLSTSESDAVRARIPADRILRCRWAYKDKNWAKRREGDVGAVWRCKSRLVIAGHTDPDLGCEHLSTDAPTLSRSGLACLMQLTANGLHNKDKWGLSAGDIKCAFLTGSYLTRELYMHQPRTGFPGMSPGQLVRIKKNVFGLATSPHEWWGDLQNGFYQVKVYDDDGHEFKFDQCPLDPCIFMLRMWKEDRFLGAPVAYVGCHVDDLLVAAPVSFKDKIESGLSGVFPIDSWEQGEFEFLGSQVRVGEETVEIMQEKYASTRLFHLDIPTGAKDDEAADDELVSDNRSLIGALSWMAAQSRPDLTCAVSMAQQLQKAPSIGDLRFTNATASKATQFKERGLVFHPVDPDFYVLTPEDDAAGLQKEGPYANKTDYRKAKKGSSKVASQLGVLVVFADRGALNSEPGSYSIADWKSRAGQRVCRSTFGAETQACAEGLETGQYIRSIFESLVYGYLITVECAQLPILCLSEPTSKAFGPSWQNRSADGVQELKEAIVKLEDQFQGEDYDLLHKNCCHFAVALCQALQVENVPHWVTSLAGIAAFVVDEEQAVAHALHNLWNKVLSGAEEMEESVHDAIWGHAERHAELMITQGQPADGGVVQIQEKVDDIYTTDCWGRKKVTAKASDVLKRAGKLEGDAGLCCI</sequence>
<proteinExistence type="inferred from homology"/>
<feature type="region of interest" description="Disordered" evidence="4">
    <location>
        <begin position="228"/>
        <end position="258"/>
    </location>
</feature>
<reference evidence="7 8" key="1">
    <citation type="submission" date="2016-02" db="EMBL/GenBank/DDBJ databases">
        <title>Genome analysis of coral dinoflagellate symbionts highlights evolutionary adaptations to a symbiotic lifestyle.</title>
        <authorList>
            <person name="Aranda M."/>
            <person name="Li Y."/>
            <person name="Liew Y.J."/>
            <person name="Baumgarten S."/>
            <person name="Simakov O."/>
            <person name="Wilson M."/>
            <person name="Piel J."/>
            <person name="Ashoor H."/>
            <person name="Bougouffa S."/>
            <person name="Bajic V.B."/>
            <person name="Ryu T."/>
            <person name="Ravasi T."/>
            <person name="Bayer T."/>
            <person name="Micklem G."/>
            <person name="Kim H."/>
            <person name="Bhak J."/>
            <person name="Lajeunesse T.C."/>
            <person name="Voolstra C.R."/>
        </authorList>
    </citation>
    <scope>NUCLEOTIDE SEQUENCE [LARGE SCALE GENOMIC DNA]</scope>
    <source>
        <strain evidence="7 8">CCMP2467</strain>
    </source>
</reference>
<keyword evidence="8" id="KW-1185">Reference proteome</keyword>
<keyword evidence="2" id="KW-0645">Protease</keyword>
<feature type="compositionally biased region" description="Basic and acidic residues" evidence="4">
    <location>
        <begin position="143"/>
        <end position="152"/>
    </location>
</feature>
<protein>
    <submittedName>
        <fullName evidence="7">Copia protein</fullName>
    </submittedName>
</protein>
<evidence type="ECO:0000256" key="1">
    <source>
        <dbReference type="ARBA" id="ARBA00008140"/>
    </source>
</evidence>
<feature type="domain" description="Reverse transcriptase Ty1/copia-type" evidence="6">
    <location>
        <begin position="2061"/>
        <end position="2299"/>
    </location>
</feature>
<feature type="compositionally biased region" description="Low complexity" evidence="4">
    <location>
        <begin position="236"/>
        <end position="245"/>
    </location>
</feature>
<feature type="compositionally biased region" description="Basic and acidic residues" evidence="4">
    <location>
        <begin position="1"/>
        <end position="15"/>
    </location>
</feature>
<dbReference type="Proteomes" id="UP000186817">
    <property type="component" value="Unassembled WGS sequence"/>
</dbReference>
<dbReference type="GO" id="GO:0016579">
    <property type="term" value="P:protein deubiquitination"/>
    <property type="evidence" value="ECO:0007669"/>
    <property type="project" value="TreeGrafter"/>
</dbReference>
<comment type="similarity">
    <text evidence="1">Belongs to the DeSI family.</text>
</comment>
<dbReference type="InterPro" id="IPR036397">
    <property type="entry name" value="RNaseH_sf"/>
</dbReference>
<feature type="compositionally biased region" description="Basic and acidic residues" evidence="4">
    <location>
        <begin position="102"/>
        <end position="128"/>
    </location>
</feature>
<organism evidence="7 8">
    <name type="scientific">Symbiodinium microadriaticum</name>
    <name type="common">Dinoflagellate</name>
    <name type="synonym">Zooxanthella microadriatica</name>
    <dbReference type="NCBI Taxonomy" id="2951"/>
    <lineage>
        <taxon>Eukaryota</taxon>
        <taxon>Sar</taxon>
        <taxon>Alveolata</taxon>
        <taxon>Dinophyceae</taxon>
        <taxon>Suessiales</taxon>
        <taxon>Symbiodiniaceae</taxon>
        <taxon>Symbiodinium</taxon>
    </lineage>
</organism>
<dbReference type="GO" id="GO:0006508">
    <property type="term" value="P:proteolysis"/>
    <property type="evidence" value="ECO:0007669"/>
    <property type="project" value="UniProtKB-KW"/>
</dbReference>